<feature type="active site" evidence="9">
    <location>
        <position position="18"/>
    </location>
</feature>
<dbReference type="Gene3D" id="3.90.650.10">
    <property type="entry name" value="PurM-like C-terminal domain"/>
    <property type="match status" value="1"/>
</dbReference>
<evidence type="ECO:0000313" key="13">
    <source>
        <dbReference type="Proteomes" id="UP000249522"/>
    </source>
</evidence>
<evidence type="ECO:0000313" key="12">
    <source>
        <dbReference type="EMBL" id="PZD94588.1"/>
    </source>
</evidence>
<comment type="similarity">
    <text evidence="1 9">Belongs to the selenophosphate synthase 1 family. Class I subfamily.</text>
</comment>
<feature type="binding site" description="in other chain" evidence="9">
    <location>
        <position position="21"/>
    </location>
    <ligand>
        <name>ATP</name>
        <dbReference type="ChEBI" id="CHEBI:30616"/>
        <note>ligand shared between dimeric partners</note>
    </ligand>
</feature>
<comment type="cofactor">
    <cofactor evidence="9">
        <name>Mg(2+)</name>
        <dbReference type="ChEBI" id="CHEBI:18420"/>
    </cofactor>
    <text evidence="9">Binds 1 Mg(2+) ion per monomer.</text>
</comment>
<feature type="binding site" evidence="9">
    <location>
        <position position="92"/>
    </location>
    <ligand>
        <name>Mg(2+)</name>
        <dbReference type="ChEBI" id="CHEBI:18420"/>
    </ligand>
</feature>
<dbReference type="PANTHER" id="PTHR10256:SF0">
    <property type="entry name" value="INACTIVE SELENIDE, WATER DIKINASE-LIKE PROTEIN-RELATED"/>
    <property type="match status" value="1"/>
</dbReference>
<dbReference type="CDD" id="cd02195">
    <property type="entry name" value="SelD"/>
    <property type="match status" value="1"/>
</dbReference>
<dbReference type="InterPro" id="IPR023061">
    <property type="entry name" value="SelD_I"/>
</dbReference>
<feature type="binding site" description="in other chain" evidence="9">
    <location>
        <begin position="49"/>
        <end position="51"/>
    </location>
    <ligand>
        <name>ATP</name>
        <dbReference type="ChEBI" id="CHEBI:30616"/>
        <note>ligand shared between dimeric partners</note>
    </ligand>
</feature>
<evidence type="ECO:0000256" key="9">
    <source>
        <dbReference type="HAMAP-Rule" id="MF_00625"/>
    </source>
</evidence>
<dbReference type="EC" id="2.7.9.3" evidence="9"/>
<evidence type="ECO:0000256" key="7">
    <source>
        <dbReference type="ARBA" id="ARBA00022842"/>
    </source>
</evidence>
<evidence type="ECO:0000259" key="11">
    <source>
        <dbReference type="Pfam" id="PF02769"/>
    </source>
</evidence>
<dbReference type="EMBL" id="QKRB01000051">
    <property type="protein sequence ID" value="PZD94588.1"/>
    <property type="molecule type" value="Genomic_DNA"/>
</dbReference>
<feature type="binding site" description="in other chain" evidence="9">
    <location>
        <position position="92"/>
    </location>
    <ligand>
        <name>ATP</name>
        <dbReference type="ChEBI" id="CHEBI:30616"/>
        <note>ligand shared between dimeric partners</note>
    </ligand>
</feature>
<dbReference type="Gene3D" id="3.30.1330.10">
    <property type="entry name" value="PurM-like, N-terminal domain"/>
    <property type="match status" value="1"/>
</dbReference>
<organism evidence="12 13">
    <name type="scientific">Paenibacillus sambharensis</name>
    <dbReference type="NCBI Taxonomy" id="1803190"/>
    <lineage>
        <taxon>Bacteria</taxon>
        <taxon>Bacillati</taxon>
        <taxon>Bacillota</taxon>
        <taxon>Bacilli</taxon>
        <taxon>Bacillales</taxon>
        <taxon>Paenibacillaceae</taxon>
        <taxon>Paenibacillus</taxon>
    </lineage>
</organism>
<dbReference type="HAMAP" id="MF_00625">
    <property type="entry name" value="SelD"/>
    <property type="match status" value="1"/>
</dbReference>
<evidence type="ECO:0000256" key="2">
    <source>
        <dbReference type="ARBA" id="ARBA00022679"/>
    </source>
</evidence>
<dbReference type="GO" id="GO:0005524">
    <property type="term" value="F:ATP binding"/>
    <property type="evidence" value="ECO:0007669"/>
    <property type="project" value="UniProtKB-UniRule"/>
</dbReference>
<keyword evidence="2 9" id="KW-0808">Transferase</keyword>
<feature type="binding site" evidence="9">
    <location>
        <begin position="140"/>
        <end position="142"/>
    </location>
    <ligand>
        <name>ATP</name>
        <dbReference type="ChEBI" id="CHEBI:30616"/>
        <note>ligand shared between dimeric partners</note>
    </ligand>
</feature>
<feature type="domain" description="PurM-like C-terminal" evidence="11">
    <location>
        <begin position="170"/>
        <end position="345"/>
    </location>
</feature>
<feature type="site" description="Important for catalytic activity" evidence="9">
    <location>
        <position position="21"/>
    </location>
</feature>
<dbReference type="InterPro" id="IPR036676">
    <property type="entry name" value="PurM-like_C_sf"/>
</dbReference>
<evidence type="ECO:0000256" key="3">
    <source>
        <dbReference type="ARBA" id="ARBA00022723"/>
    </source>
</evidence>
<dbReference type="GO" id="GO:0004756">
    <property type="term" value="F:selenide, water dikinase activity"/>
    <property type="evidence" value="ECO:0007669"/>
    <property type="project" value="UniProtKB-UniRule"/>
</dbReference>
<dbReference type="FunFam" id="3.90.650.10:FF:000004">
    <property type="entry name" value="Selenide, water dikinase"/>
    <property type="match status" value="1"/>
</dbReference>
<protein>
    <recommendedName>
        <fullName evidence="9">Selenide, water dikinase</fullName>
        <ecNumber evidence="9">2.7.9.3</ecNumber>
    </recommendedName>
    <alternativeName>
        <fullName evidence="9">Selenium donor protein</fullName>
    </alternativeName>
    <alternativeName>
        <fullName evidence="9">Selenophosphate synthase</fullName>
    </alternativeName>
</protein>
<dbReference type="GO" id="GO:0016260">
    <property type="term" value="P:selenocysteine biosynthetic process"/>
    <property type="evidence" value="ECO:0007669"/>
    <property type="project" value="InterPro"/>
</dbReference>
<dbReference type="NCBIfam" id="TIGR00476">
    <property type="entry name" value="selD"/>
    <property type="match status" value="1"/>
</dbReference>
<gene>
    <name evidence="9 12" type="primary">selD</name>
    <name evidence="12" type="ORF">DNH61_16610</name>
</gene>
<evidence type="ECO:0000259" key="10">
    <source>
        <dbReference type="Pfam" id="PF00586"/>
    </source>
</evidence>
<comment type="caution">
    <text evidence="12">The sequence shown here is derived from an EMBL/GenBank/DDBJ whole genome shotgun (WGS) entry which is preliminary data.</text>
</comment>
<dbReference type="PANTHER" id="PTHR10256">
    <property type="entry name" value="SELENIDE, WATER DIKINASE"/>
    <property type="match status" value="1"/>
</dbReference>
<dbReference type="OrthoDB" id="9772934at2"/>
<keyword evidence="6 9" id="KW-0067">ATP-binding</keyword>
<proteinExistence type="inferred from homology"/>
<feature type="binding site" evidence="9">
    <location>
        <position position="228"/>
    </location>
    <ligand>
        <name>Mg(2+)</name>
        <dbReference type="ChEBI" id="CHEBI:18420"/>
    </ligand>
</feature>
<dbReference type="InterPro" id="IPR016188">
    <property type="entry name" value="PurM-like_N"/>
</dbReference>
<dbReference type="FunFam" id="3.30.1330.10:FF:000003">
    <property type="entry name" value="Selenide, water dikinase"/>
    <property type="match status" value="1"/>
</dbReference>
<evidence type="ECO:0000256" key="8">
    <source>
        <dbReference type="ARBA" id="ARBA00023266"/>
    </source>
</evidence>
<dbReference type="SUPFAM" id="SSF55326">
    <property type="entry name" value="PurM N-terminal domain-like"/>
    <property type="match status" value="1"/>
</dbReference>
<dbReference type="GO" id="GO:0005737">
    <property type="term" value="C:cytoplasm"/>
    <property type="evidence" value="ECO:0007669"/>
    <property type="project" value="TreeGrafter"/>
</dbReference>
<keyword evidence="7 9" id="KW-0460">Magnesium</keyword>
<feature type="binding site" description="in other chain" evidence="9">
    <location>
        <position position="69"/>
    </location>
    <ligand>
        <name>ATP</name>
        <dbReference type="ChEBI" id="CHEBI:30616"/>
        <note>ligand shared between dimeric partners</note>
    </ligand>
</feature>
<dbReference type="PIRSF" id="PIRSF036407">
    <property type="entry name" value="Selenphspht_syn"/>
    <property type="match status" value="1"/>
</dbReference>
<keyword evidence="4 9" id="KW-0547">Nucleotide-binding</keyword>
<evidence type="ECO:0000256" key="4">
    <source>
        <dbReference type="ARBA" id="ARBA00022741"/>
    </source>
</evidence>
<dbReference type="SUPFAM" id="SSF56042">
    <property type="entry name" value="PurM C-terminal domain-like"/>
    <property type="match status" value="1"/>
</dbReference>
<evidence type="ECO:0000256" key="1">
    <source>
        <dbReference type="ARBA" id="ARBA00008026"/>
    </source>
</evidence>
<comment type="function">
    <text evidence="9">Synthesizes selenophosphate from selenide and ATP.</text>
</comment>
<dbReference type="AlphaFoldDB" id="A0A2W1L3I0"/>
<keyword evidence="13" id="KW-1185">Reference proteome</keyword>
<dbReference type="InterPro" id="IPR010918">
    <property type="entry name" value="PurM-like_C_dom"/>
</dbReference>
<keyword evidence="3 9" id="KW-0479">Metal-binding</keyword>
<comment type="catalytic activity">
    <reaction evidence="9">
        <text>hydrogenselenide + ATP + H2O = selenophosphate + AMP + phosphate + 2 H(+)</text>
        <dbReference type="Rhea" id="RHEA:18737"/>
        <dbReference type="ChEBI" id="CHEBI:15377"/>
        <dbReference type="ChEBI" id="CHEBI:15378"/>
        <dbReference type="ChEBI" id="CHEBI:16144"/>
        <dbReference type="ChEBI" id="CHEBI:29317"/>
        <dbReference type="ChEBI" id="CHEBI:30616"/>
        <dbReference type="ChEBI" id="CHEBI:43474"/>
        <dbReference type="ChEBI" id="CHEBI:456215"/>
        <dbReference type="EC" id="2.7.9.3"/>
    </reaction>
</comment>
<keyword evidence="8 9" id="KW-0711">Selenium</keyword>
<feature type="binding site" evidence="9">
    <location>
        <position position="52"/>
    </location>
    <ligand>
        <name>Mg(2+)</name>
        <dbReference type="ChEBI" id="CHEBI:18420"/>
    </ligand>
</feature>
<feature type="domain" description="PurM-like N-terminal" evidence="10">
    <location>
        <begin position="51"/>
        <end position="158"/>
    </location>
</feature>
<dbReference type="InterPro" id="IPR004536">
    <property type="entry name" value="SPS/SelD"/>
</dbReference>
<dbReference type="GO" id="GO:0000287">
    <property type="term" value="F:magnesium ion binding"/>
    <property type="evidence" value="ECO:0007669"/>
    <property type="project" value="UniProtKB-UniRule"/>
</dbReference>
<dbReference type="Pfam" id="PF02769">
    <property type="entry name" value="AIRS_C"/>
    <property type="match status" value="1"/>
</dbReference>
<sequence>MESYEPVKLTSLSSKGGCGCKIGPGELSQVLRSLPAAVPDPNLLVGLDTSDDAGVYRLNDEMALVQTLDFFTPIVDDPYDFGQVAAANAISDIYAMGGKPLTVLNIVAFPITKLDKRILADILRGASDKVKEAGAALVGGHSIDDNEPKFGLAVTGLVHPGKVRTNSGAKPGDKLILTKPIGVGILSSSIKRDKLNAEEIAQVTKVMTTLNKTAAEVMEPFEVHSCTDVTGFGLLGHASEMAKGSNAGLRIRAGAVPVLPRVRELAEEGVIPGGTKNNFAHLQGAVTFPDTMDQVGQYILCDAVTSGGLLIAVSGAEAEDLHGRLRQAGVDAHIIGEVVEEHPGHITVTD</sequence>
<dbReference type="RefSeq" id="WP_111147810.1">
    <property type="nucleotide sequence ID" value="NZ_QKRB01000051.1"/>
</dbReference>
<evidence type="ECO:0000256" key="6">
    <source>
        <dbReference type="ARBA" id="ARBA00022840"/>
    </source>
</evidence>
<dbReference type="InterPro" id="IPR036921">
    <property type="entry name" value="PurM-like_N_sf"/>
</dbReference>
<dbReference type="Proteomes" id="UP000249522">
    <property type="component" value="Unassembled WGS sequence"/>
</dbReference>
<reference evidence="12 13" key="1">
    <citation type="submission" date="2018-06" db="EMBL/GenBank/DDBJ databases">
        <title>Paenibacillus imtechensis sp. nov.</title>
        <authorList>
            <person name="Pinnaka A.K."/>
            <person name="Singh H."/>
            <person name="Kaur M."/>
        </authorList>
    </citation>
    <scope>NUCLEOTIDE SEQUENCE [LARGE SCALE GENOMIC DNA]</scope>
    <source>
        <strain evidence="12 13">SMB1</strain>
    </source>
</reference>
<name>A0A2W1L3I0_9BACL</name>
<comment type="subunit">
    <text evidence="9">Homodimer.</text>
</comment>
<keyword evidence="5 9" id="KW-0418">Kinase</keyword>
<evidence type="ECO:0000256" key="5">
    <source>
        <dbReference type="ARBA" id="ARBA00022777"/>
    </source>
</evidence>
<accession>A0A2W1L3I0</accession>
<dbReference type="Pfam" id="PF00586">
    <property type="entry name" value="AIRS"/>
    <property type="match status" value="1"/>
</dbReference>
<dbReference type="NCBIfam" id="NF002098">
    <property type="entry name" value="PRK00943.1"/>
    <property type="match status" value="1"/>
</dbReference>